<dbReference type="AlphaFoldDB" id="A0A518HXI9"/>
<dbReference type="Proteomes" id="UP000319004">
    <property type="component" value="Chromosome"/>
</dbReference>
<feature type="domain" description="NAD-dependent epimerase/dehydratase" evidence="1">
    <location>
        <begin position="8"/>
        <end position="245"/>
    </location>
</feature>
<evidence type="ECO:0000259" key="1">
    <source>
        <dbReference type="Pfam" id="PF01370"/>
    </source>
</evidence>
<dbReference type="InterPro" id="IPR036291">
    <property type="entry name" value="NAD(P)-bd_dom_sf"/>
</dbReference>
<organism evidence="2 3">
    <name type="scientific">Stieleria neptunia</name>
    <dbReference type="NCBI Taxonomy" id="2527979"/>
    <lineage>
        <taxon>Bacteria</taxon>
        <taxon>Pseudomonadati</taxon>
        <taxon>Planctomycetota</taxon>
        <taxon>Planctomycetia</taxon>
        <taxon>Pirellulales</taxon>
        <taxon>Pirellulaceae</taxon>
        <taxon>Stieleria</taxon>
    </lineage>
</organism>
<keyword evidence="3" id="KW-1185">Reference proteome</keyword>
<dbReference type="PANTHER" id="PTHR43245">
    <property type="entry name" value="BIFUNCTIONAL POLYMYXIN RESISTANCE PROTEIN ARNA"/>
    <property type="match status" value="1"/>
</dbReference>
<dbReference type="SUPFAM" id="SSF51735">
    <property type="entry name" value="NAD(P)-binding Rossmann-fold domains"/>
    <property type="match status" value="1"/>
</dbReference>
<dbReference type="RefSeq" id="WP_145389806.1">
    <property type="nucleotide sequence ID" value="NZ_CP037423.1"/>
</dbReference>
<dbReference type="InterPro" id="IPR001509">
    <property type="entry name" value="Epimerase_deHydtase"/>
</dbReference>
<dbReference type="Pfam" id="PF01370">
    <property type="entry name" value="Epimerase"/>
    <property type="match status" value="1"/>
</dbReference>
<name>A0A518HXI9_9BACT</name>
<dbReference type="InterPro" id="IPR050177">
    <property type="entry name" value="Lipid_A_modif_metabolic_enz"/>
</dbReference>
<reference evidence="2 3" key="1">
    <citation type="submission" date="2019-03" db="EMBL/GenBank/DDBJ databases">
        <title>Deep-cultivation of Planctomycetes and their phenomic and genomic characterization uncovers novel biology.</title>
        <authorList>
            <person name="Wiegand S."/>
            <person name="Jogler M."/>
            <person name="Boedeker C."/>
            <person name="Pinto D."/>
            <person name="Vollmers J."/>
            <person name="Rivas-Marin E."/>
            <person name="Kohn T."/>
            <person name="Peeters S.H."/>
            <person name="Heuer A."/>
            <person name="Rast P."/>
            <person name="Oberbeckmann S."/>
            <person name="Bunk B."/>
            <person name="Jeske O."/>
            <person name="Meyerdierks A."/>
            <person name="Storesund J.E."/>
            <person name="Kallscheuer N."/>
            <person name="Luecker S."/>
            <person name="Lage O.M."/>
            <person name="Pohl T."/>
            <person name="Merkel B.J."/>
            <person name="Hornburger P."/>
            <person name="Mueller R.-W."/>
            <person name="Bruemmer F."/>
            <person name="Labrenz M."/>
            <person name="Spormann A.M."/>
            <person name="Op den Camp H."/>
            <person name="Overmann J."/>
            <person name="Amann R."/>
            <person name="Jetten M.S.M."/>
            <person name="Mascher T."/>
            <person name="Medema M.H."/>
            <person name="Devos D.P."/>
            <person name="Kaster A.-K."/>
            <person name="Ovreas L."/>
            <person name="Rohde M."/>
            <person name="Galperin M.Y."/>
            <person name="Jogler C."/>
        </authorList>
    </citation>
    <scope>NUCLEOTIDE SEQUENCE [LARGE SCALE GENOMIC DNA]</scope>
    <source>
        <strain evidence="2 3">Enr13</strain>
    </source>
</reference>
<dbReference type="KEGG" id="snep:Enr13x_54510"/>
<sequence>MSVPRPAVLVTGSSGLLGQPVCRELADRGYEVFGFDRVGLPEPPKRCANVHDIECDLTSYENVRGAVADVRRRTDGKLASVVHLAAYYDFSGEDSEAYDEVTVHGTDRLLNALNEFELQQFIFSSTMLVHAPCEPGQHISETDPLLAKWPYPESKIRTERLIREGHPGVRSVFLRIAGVYTDDGRQPTIVQQIKRIHEKDFQSYFFPGDTETGQAAVHLDDAVDAVVATVERRDQIEAKTAILIGEPDPPSYETLQDEIGRLVHGERWTTLCVPKPLAKVGASVTDTLSDGEAFIKPFMVNMADDHYALDLSRAKQLLGWEPKRRLIDRLPTIIDGLKQDPDQWYRKNGLNR</sequence>
<dbReference type="Gene3D" id="3.40.50.720">
    <property type="entry name" value="NAD(P)-binding Rossmann-like Domain"/>
    <property type="match status" value="1"/>
</dbReference>
<dbReference type="OrthoDB" id="9814124at2"/>
<proteinExistence type="predicted"/>
<evidence type="ECO:0000313" key="2">
    <source>
        <dbReference type="EMBL" id="QDV45572.1"/>
    </source>
</evidence>
<protein>
    <submittedName>
        <fullName evidence="2">3 beta-hydroxysteroid dehydrogenase/Delta 5--&gt;4-isomerase</fullName>
    </submittedName>
</protein>
<accession>A0A518HXI9</accession>
<dbReference type="EMBL" id="CP037423">
    <property type="protein sequence ID" value="QDV45572.1"/>
    <property type="molecule type" value="Genomic_DNA"/>
</dbReference>
<gene>
    <name evidence="2" type="ORF">Enr13x_54510</name>
</gene>
<dbReference type="GO" id="GO:0016853">
    <property type="term" value="F:isomerase activity"/>
    <property type="evidence" value="ECO:0007669"/>
    <property type="project" value="UniProtKB-KW"/>
</dbReference>
<keyword evidence="2" id="KW-0413">Isomerase</keyword>
<evidence type="ECO:0000313" key="3">
    <source>
        <dbReference type="Proteomes" id="UP000319004"/>
    </source>
</evidence>